<dbReference type="HOGENOM" id="CLU_3151607_0_0_3"/>
<proteinExistence type="predicted"/>
<keyword evidence="2" id="KW-1185">Reference proteome</keyword>
<organism evidence="1 2">
    <name type="scientific">Coleofasciculus chthonoplastes PCC 7420</name>
    <dbReference type="NCBI Taxonomy" id="118168"/>
    <lineage>
        <taxon>Bacteria</taxon>
        <taxon>Bacillati</taxon>
        <taxon>Cyanobacteriota</taxon>
        <taxon>Cyanophyceae</taxon>
        <taxon>Coleofasciculales</taxon>
        <taxon>Coleofasciculaceae</taxon>
        <taxon>Coleofasciculus</taxon>
    </lineage>
</organism>
<reference evidence="1 2" key="1">
    <citation type="submission" date="2008-07" db="EMBL/GenBank/DDBJ databases">
        <authorList>
            <person name="Tandeau de Marsac N."/>
            <person name="Ferriera S."/>
            <person name="Johnson J."/>
            <person name="Kravitz S."/>
            <person name="Beeson K."/>
            <person name="Sutton G."/>
            <person name="Rogers Y.-H."/>
            <person name="Friedman R."/>
            <person name="Frazier M."/>
            <person name="Venter J.C."/>
        </authorList>
    </citation>
    <scope>NUCLEOTIDE SEQUENCE [LARGE SCALE GENOMIC DNA]</scope>
    <source>
        <strain evidence="1 2">PCC 7420</strain>
    </source>
</reference>
<dbReference type="AlphaFoldDB" id="B4VZE1"/>
<accession>B4VZE1</accession>
<dbReference type="EMBL" id="DS989862">
    <property type="protein sequence ID" value="EDX72743.1"/>
    <property type="molecule type" value="Genomic_DNA"/>
</dbReference>
<dbReference type="STRING" id="118168.MC7420_5016"/>
<sequence>MLILAQLPSCWWLMVGARVSRKRVPRQGHQYCRKDTPIGGDVGSDRLV</sequence>
<protein>
    <submittedName>
        <fullName evidence="1">Uncharacterized protein</fullName>
    </submittedName>
</protein>
<evidence type="ECO:0000313" key="1">
    <source>
        <dbReference type="EMBL" id="EDX72743.1"/>
    </source>
</evidence>
<evidence type="ECO:0000313" key="2">
    <source>
        <dbReference type="Proteomes" id="UP000003835"/>
    </source>
</evidence>
<dbReference type="Proteomes" id="UP000003835">
    <property type="component" value="Unassembled WGS sequence"/>
</dbReference>
<name>B4VZE1_9CYAN</name>
<gene>
    <name evidence="1" type="ORF">MC7420_5016</name>
</gene>